<organism evidence="5 6">
    <name type="scientific">Colletotrichum chrysophilum</name>
    <dbReference type="NCBI Taxonomy" id="1836956"/>
    <lineage>
        <taxon>Eukaryota</taxon>
        <taxon>Fungi</taxon>
        <taxon>Dikarya</taxon>
        <taxon>Ascomycota</taxon>
        <taxon>Pezizomycotina</taxon>
        <taxon>Sordariomycetes</taxon>
        <taxon>Hypocreomycetidae</taxon>
        <taxon>Glomerellales</taxon>
        <taxon>Glomerellaceae</taxon>
        <taxon>Colletotrichum</taxon>
        <taxon>Colletotrichum gloeosporioides species complex</taxon>
    </lineage>
</organism>
<dbReference type="InterPro" id="IPR006094">
    <property type="entry name" value="Oxid_FAD_bind_N"/>
</dbReference>
<dbReference type="Pfam" id="PF01565">
    <property type="entry name" value="FAD_binding_4"/>
    <property type="match status" value="1"/>
</dbReference>
<proteinExistence type="inferred from homology"/>
<accession>A0AAD9A542</accession>
<keyword evidence="3" id="KW-0732">Signal</keyword>
<evidence type="ECO:0000256" key="2">
    <source>
        <dbReference type="ARBA" id="ARBA00023002"/>
    </source>
</evidence>
<gene>
    <name evidence="5" type="ORF">CCHR01_16038</name>
</gene>
<dbReference type="InterPro" id="IPR050432">
    <property type="entry name" value="FAD-linked_Oxidoreductases_BP"/>
</dbReference>
<name>A0AAD9A542_9PEZI</name>
<evidence type="ECO:0000313" key="5">
    <source>
        <dbReference type="EMBL" id="KAK1841332.1"/>
    </source>
</evidence>
<comment type="caution">
    <text evidence="5">The sequence shown here is derived from an EMBL/GenBank/DDBJ whole genome shotgun (WGS) entry which is preliminary data.</text>
</comment>
<feature type="domain" description="FAD-binding PCMH-type" evidence="4">
    <location>
        <begin position="125"/>
        <end position="304"/>
    </location>
</feature>
<dbReference type="PROSITE" id="PS51387">
    <property type="entry name" value="FAD_PCMH"/>
    <property type="match status" value="1"/>
</dbReference>
<dbReference type="Gene3D" id="3.30.465.10">
    <property type="match status" value="2"/>
</dbReference>
<protein>
    <submittedName>
        <fullName evidence="5">FAD binding domain protein</fullName>
    </submittedName>
</protein>
<dbReference type="PANTHER" id="PTHR13878">
    <property type="entry name" value="GULONOLACTONE OXIDASE"/>
    <property type="match status" value="1"/>
</dbReference>
<feature type="chain" id="PRO_5041898567" evidence="3">
    <location>
        <begin position="24"/>
        <end position="582"/>
    </location>
</feature>
<evidence type="ECO:0000256" key="1">
    <source>
        <dbReference type="ARBA" id="ARBA00005466"/>
    </source>
</evidence>
<sequence>MQAHASLLLGIATALSQVSSVTAAPFNGSTSPANCRYLPGDRQWPDPATWRILNDTVGGRLIAGEPLAKSCHGASYDADAYRDCALQKNSPLTFKTSFQDPVNVMSPYWLNNTCSPYTSQNASCILGNIASYAINVSSVSDVVAGLEFARQNNVRLSIKNTGHDYIGRSNGEGSLALWTHNLKDITFFNYSSAVYTGPAAKVSAGVQFFEAYAAAASHGLRVVGGFCPTVGMAGGYVQGAGHGPLGATYGLAADNTLEFEVVTPDGRHVVASRTENPDLYWALSGGGGGTYGIVLSLTTKAHPDGQVAGGSLAFDNTNEESFWAAIEKWQRHLLLLDQIPGFTTVWGFTNASFSIAFATLPGGNASGVADALSPFLKELDNLGIVPSSYETSDRSTFYEHYEHYTGDMPYGPYTTNDVIGGRLIQRPTIEHNATNLVAVLRDIVNSDLPSVRVNGIAANVTHARAGNSPGDNAILPAWRESLYWLNVDVLFDPASSVSDIHGIQAQVNQFQDRLRPLTPGGGAYMNEGTYDNVDWKTDYYGSNYDKLLQVKKTYDPDFLLYSHTPVGADEVTVASDGRICKN</sequence>
<dbReference type="Pfam" id="PF08031">
    <property type="entry name" value="BBE"/>
    <property type="match status" value="1"/>
</dbReference>
<keyword evidence="6" id="KW-1185">Reference proteome</keyword>
<reference evidence="5" key="1">
    <citation type="submission" date="2023-01" db="EMBL/GenBank/DDBJ databases">
        <title>Colletotrichum chrysophilum M932 genome sequence.</title>
        <authorList>
            <person name="Baroncelli R."/>
        </authorList>
    </citation>
    <scope>NUCLEOTIDE SEQUENCE</scope>
    <source>
        <strain evidence="5">M932</strain>
    </source>
</reference>
<dbReference type="InterPro" id="IPR016166">
    <property type="entry name" value="FAD-bd_PCMH"/>
</dbReference>
<dbReference type="SUPFAM" id="SSF56176">
    <property type="entry name" value="FAD-binding/transporter-associated domain-like"/>
    <property type="match status" value="1"/>
</dbReference>
<dbReference type="PANTHER" id="PTHR13878:SF91">
    <property type="entry name" value="FAD BINDING DOMAIN PROTEIN (AFU_ORTHOLOGUE AFUA_6G12070)-RELATED"/>
    <property type="match status" value="1"/>
</dbReference>
<evidence type="ECO:0000313" key="6">
    <source>
        <dbReference type="Proteomes" id="UP001243330"/>
    </source>
</evidence>
<dbReference type="AlphaFoldDB" id="A0AAD9A542"/>
<dbReference type="GO" id="GO:0071949">
    <property type="term" value="F:FAD binding"/>
    <property type="evidence" value="ECO:0007669"/>
    <property type="project" value="InterPro"/>
</dbReference>
<dbReference type="Proteomes" id="UP001243330">
    <property type="component" value="Unassembled WGS sequence"/>
</dbReference>
<keyword evidence="2" id="KW-0560">Oxidoreductase</keyword>
<dbReference type="GO" id="GO:0016491">
    <property type="term" value="F:oxidoreductase activity"/>
    <property type="evidence" value="ECO:0007669"/>
    <property type="project" value="UniProtKB-KW"/>
</dbReference>
<comment type="similarity">
    <text evidence="1">Belongs to the oxygen-dependent FAD-linked oxidoreductase family.</text>
</comment>
<evidence type="ECO:0000259" key="4">
    <source>
        <dbReference type="PROSITE" id="PS51387"/>
    </source>
</evidence>
<evidence type="ECO:0000256" key="3">
    <source>
        <dbReference type="SAM" id="SignalP"/>
    </source>
</evidence>
<feature type="signal peptide" evidence="3">
    <location>
        <begin position="1"/>
        <end position="23"/>
    </location>
</feature>
<dbReference type="InterPro" id="IPR036318">
    <property type="entry name" value="FAD-bd_PCMH-like_sf"/>
</dbReference>
<dbReference type="InterPro" id="IPR016169">
    <property type="entry name" value="FAD-bd_PCMH_sub2"/>
</dbReference>
<dbReference type="InterPro" id="IPR012951">
    <property type="entry name" value="BBE"/>
</dbReference>
<dbReference type="EMBL" id="JAQOWY010000489">
    <property type="protein sequence ID" value="KAK1841332.1"/>
    <property type="molecule type" value="Genomic_DNA"/>
</dbReference>